<organism evidence="2 3">
    <name type="scientific">Chiloscyllium punctatum</name>
    <name type="common">Brownbanded bambooshark</name>
    <name type="synonym">Hemiscyllium punctatum</name>
    <dbReference type="NCBI Taxonomy" id="137246"/>
    <lineage>
        <taxon>Eukaryota</taxon>
        <taxon>Metazoa</taxon>
        <taxon>Chordata</taxon>
        <taxon>Craniata</taxon>
        <taxon>Vertebrata</taxon>
        <taxon>Chondrichthyes</taxon>
        <taxon>Elasmobranchii</taxon>
        <taxon>Galeomorphii</taxon>
        <taxon>Galeoidea</taxon>
        <taxon>Orectolobiformes</taxon>
        <taxon>Hemiscylliidae</taxon>
        <taxon>Chiloscyllium</taxon>
    </lineage>
</organism>
<reference evidence="2 3" key="1">
    <citation type="journal article" date="2018" name="Nat. Ecol. Evol.">
        <title>Shark genomes provide insights into elasmobranch evolution and the origin of vertebrates.</title>
        <authorList>
            <person name="Hara Y"/>
            <person name="Yamaguchi K"/>
            <person name="Onimaru K"/>
            <person name="Kadota M"/>
            <person name="Koyanagi M"/>
            <person name="Keeley SD"/>
            <person name="Tatsumi K"/>
            <person name="Tanaka K"/>
            <person name="Motone F"/>
            <person name="Kageyama Y"/>
            <person name="Nozu R"/>
            <person name="Adachi N"/>
            <person name="Nishimura O"/>
            <person name="Nakagawa R"/>
            <person name="Tanegashima C"/>
            <person name="Kiyatake I"/>
            <person name="Matsumoto R"/>
            <person name="Murakumo K"/>
            <person name="Nishida K"/>
            <person name="Terakita A"/>
            <person name="Kuratani S"/>
            <person name="Sato K"/>
            <person name="Hyodo S Kuraku.S."/>
        </authorList>
    </citation>
    <scope>NUCLEOTIDE SEQUENCE [LARGE SCALE GENOMIC DNA]</scope>
</reference>
<name>A0A401TG61_CHIPU</name>
<dbReference type="Proteomes" id="UP000287033">
    <property type="component" value="Unassembled WGS sequence"/>
</dbReference>
<keyword evidence="1" id="KW-1133">Transmembrane helix</keyword>
<gene>
    <name evidence="2" type="ORF">chiPu_0025838</name>
</gene>
<evidence type="ECO:0000313" key="2">
    <source>
        <dbReference type="EMBL" id="GCC41615.1"/>
    </source>
</evidence>
<dbReference type="AlphaFoldDB" id="A0A401TG61"/>
<keyword evidence="3" id="KW-1185">Reference proteome</keyword>
<feature type="transmembrane region" description="Helical" evidence="1">
    <location>
        <begin position="40"/>
        <end position="62"/>
    </location>
</feature>
<dbReference type="EMBL" id="BEZZ01066589">
    <property type="protein sequence ID" value="GCC41615.1"/>
    <property type="molecule type" value="Genomic_DNA"/>
</dbReference>
<accession>A0A401TG61</accession>
<evidence type="ECO:0000256" key="1">
    <source>
        <dbReference type="SAM" id="Phobius"/>
    </source>
</evidence>
<sequence length="63" mass="7407">LNPFSKNLGPVEQITPKSVTLTNNMLARANPFKVRNDRTVLKLFVIMKFYLSCELLIIYMQWF</sequence>
<feature type="non-terminal residue" evidence="2">
    <location>
        <position position="1"/>
    </location>
</feature>
<protein>
    <submittedName>
        <fullName evidence="2">Uncharacterized protein</fullName>
    </submittedName>
</protein>
<keyword evidence="1" id="KW-0812">Transmembrane</keyword>
<keyword evidence="1" id="KW-0472">Membrane</keyword>
<proteinExistence type="predicted"/>
<comment type="caution">
    <text evidence="2">The sequence shown here is derived from an EMBL/GenBank/DDBJ whole genome shotgun (WGS) entry which is preliminary data.</text>
</comment>
<evidence type="ECO:0000313" key="3">
    <source>
        <dbReference type="Proteomes" id="UP000287033"/>
    </source>
</evidence>